<dbReference type="InterPro" id="IPR014284">
    <property type="entry name" value="RNA_pol_sigma-70_dom"/>
</dbReference>
<evidence type="ECO:0000256" key="3">
    <source>
        <dbReference type="ARBA" id="ARBA00023082"/>
    </source>
</evidence>
<keyword evidence="2" id="KW-0805">Transcription regulation</keyword>
<keyword evidence="9" id="KW-1185">Reference proteome</keyword>
<dbReference type="PANTHER" id="PTHR43133:SF50">
    <property type="entry name" value="ECF RNA POLYMERASE SIGMA FACTOR SIGM"/>
    <property type="match status" value="1"/>
</dbReference>
<dbReference type="InterPro" id="IPR007627">
    <property type="entry name" value="RNA_pol_sigma70_r2"/>
</dbReference>
<dbReference type="InterPro" id="IPR014325">
    <property type="entry name" value="RNA_pol_sigma-E_actinobac"/>
</dbReference>
<dbReference type="NCBIfam" id="TIGR02983">
    <property type="entry name" value="SigE-fam_strep"/>
    <property type="match status" value="1"/>
</dbReference>
<dbReference type="GO" id="GO:0006352">
    <property type="term" value="P:DNA-templated transcription initiation"/>
    <property type="evidence" value="ECO:0007669"/>
    <property type="project" value="InterPro"/>
</dbReference>
<dbReference type="InterPro" id="IPR013324">
    <property type="entry name" value="RNA_pol_sigma_r3/r4-like"/>
</dbReference>
<evidence type="ECO:0000259" key="7">
    <source>
        <dbReference type="Pfam" id="PF08281"/>
    </source>
</evidence>
<reference evidence="8 9" key="1">
    <citation type="submission" date="2019-05" db="EMBL/GenBank/DDBJ databases">
        <authorList>
            <person name="Lee S.D."/>
        </authorList>
    </citation>
    <scope>NUCLEOTIDE SEQUENCE [LARGE SCALE GENOMIC DNA]</scope>
    <source>
        <strain evidence="8 9">C5-26</strain>
    </source>
</reference>
<dbReference type="OrthoDB" id="4864396at2"/>
<sequence length="166" mass="19131">MEFTEYVREQRPSLLRFATVLTGQAWLADDVVSDVLGRAFERWDHIDSLARPHAYVRRMIVNDYLSWRRRLLRTTPTSDIERSSTATADSSEQYAERDAMIGRLRRLPRRQRAAVVLRYYAGLPDAEIAAELGCRTSTVRSQISRALTTLRITEEAPSMTSIPEER</sequence>
<dbReference type="InterPro" id="IPR013325">
    <property type="entry name" value="RNA_pol_sigma_r2"/>
</dbReference>
<dbReference type="AlphaFoldDB" id="A0A563DUC9"/>
<comment type="similarity">
    <text evidence="1">Belongs to the sigma-70 factor family. ECF subfamily.</text>
</comment>
<dbReference type="SUPFAM" id="SSF88659">
    <property type="entry name" value="Sigma3 and sigma4 domains of RNA polymerase sigma factors"/>
    <property type="match status" value="1"/>
</dbReference>
<evidence type="ECO:0000256" key="4">
    <source>
        <dbReference type="ARBA" id="ARBA00023125"/>
    </source>
</evidence>
<dbReference type="GO" id="GO:0016987">
    <property type="term" value="F:sigma factor activity"/>
    <property type="evidence" value="ECO:0007669"/>
    <property type="project" value="UniProtKB-KW"/>
</dbReference>
<dbReference type="Gene3D" id="1.10.10.10">
    <property type="entry name" value="Winged helix-like DNA-binding domain superfamily/Winged helix DNA-binding domain"/>
    <property type="match status" value="1"/>
</dbReference>
<accession>A0A563DUC9</accession>
<proteinExistence type="inferred from homology"/>
<dbReference type="SUPFAM" id="SSF88946">
    <property type="entry name" value="Sigma2 domain of RNA polymerase sigma factors"/>
    <property type="match status" value="1"/>
</dbReference>
<dbReference type="Gene3D" id="1.10.1740.10">
    <property type="match status" value="1"/>
</dbReference>
<evidence type="ECO:0000259" key="6">
    <source>
        <dbReference type="Pfam" id="PF04542"/>
    </source>
</evidence>
<dbReference type="RefSeq" id="WP_146320163.1">
    <property type="nucleotide sequence ID" value="NZ_VCQV01000040.1"/>
</dbReference>
<gene>
    <name evidence="8" type="ORF">FGL98_20955</name>
</gene>
<reference evidence="8 9" key="2">
    <citation type="submission" date="2019-08" db="EMBL/GenBank/DDBJ databases">
        <title>Jejuicoccus antrihumi gen. nov., sp. nov., a new member of the family Dermacoccaceae isolated from a cave.</title>
        <authorList>
            <person name="Schumann P."/>
            <person name="Kim I.S."/>
        </authorList>
    </citation>
    <scope>NUCLEOTIDE SEQUENCE [LARGE SCALE GENOMIC DNA]</scope>
    <source>
        <strain evidence="8 9">C5-26</strain>
    </source>
</reference>
<protein>
    <submittedName>
        <fullName evidence="8">SigE family RNA polymerase sigma factor</fullName>
    </submittedName>
</protein>
<evidence type="ECO:0000313" key="9">
    <source>
        <dbReference type="Proteomes" id="UP000320244"/>
    </source>
</evidence>
<keyword evidence="4" id="KW-0238">DNA-binding</keyword>
<dbReference type="Pfam" id="PF04542">
    <property type="entry name" value="Sigma70_r2"/>
    <property type="match status" value="1"/>
</dbReference>
<name>A0A563DUC9_9MICO</name>
<dbReference type="NCBIfam" id="TIGR02937">
    <property type="entry name" value="sigma70-ECF"/>
    <property type="match status" value="1"/>
</dbReference>
<evidence type="ECO:0000256" key="1">
    <source>
        <dbReference type="ARBA" id="ARBA00010641"/>
    </source>
</evidence>
<keyword evidence="3" id="KW-0731">Sigma factor</keyword>
<keyword evidence="5" id="KW-0804">Transcription</keyword>
<dbReference type="InterPro" id="IPR036388">
    <property type="entry name" value="WH-like_DNA-bd_sf"/>
</dbReference>
<dbReference type="PANTHER" id="PTHR43133">
    <property type="entry name" value="RNA POLYMERASE ECF-TYPE SIGMA FACTO"/>
    <property type="match status" value="1"/>
</dbReference>
<comment type="caution">
    <text evidence="8">The sequence shown here is derived from an EMBL/GenBank/DDBJ whole genome shotgun (WGS) entry which is preliminary data.</text>
</comment>
<dbReference type="InterPro" id="IPR039425">
    <property type="entry name" value="RNA_pol_sigma-70-like"/>
</dbReference>
<dbReference type="Proteomes" id="UP000320244">
    <property type="component" value="Unassembled WGS sequence"/>
</dbReference>
<feature type="domain" description="RNA polymerase sigma-70 region 2" evidence="6">
    <location>
        <begin position="7"/>
        <end position="71"/>
    </location>
</feature>
<evidence type="ECO:0000313" key="8">
    <source>
        <dbReference type="EMBL" id="TWP33522.1"/>
    </source>
</evidence>
<organism evidence="8 9">
    <name type="scientific">Leekyejoonella antrihumi</name>
    <dbReference type="NCBI Taxonomy" id="1660198"/>
    <lineage>
        <taxon>Bacteria</taxon>
        <taxon>Bacillati</taxon>
        <taxon>Actinomycetota</taxon>
        <taxon>Actinomycetes</taxon>
        <taxon>Micrococcales</taxon>
        <taxon>Dermacoccaceae</taxon>
        <taxon>Leekyejoonella</taxon>
    </lineage>
</organism>
<dbReference type="GO" id="GO:0003677">
    <property type="term" value="F:DNA binding"/>
    <property type="evidence" value="ECO:0007669"/>
    <property type="project" value="UniProtKB-KW"/>
</dbReference>
<feature type="domain" description="RNA polymerase sigma factor 70 region 4 type 2" evidence="7">
    <location>
        <begin position="102"/>
        <end position="150"/>
    </location>
</feature>
<dbReference type="Pfam" id="PF08281">
    <property type="entry name" value="Sigma70_r4_2"/>
    <property type="match status" value="1"/>
</dbReference>
<dbReference type="InterPro" id="IPR013249">
    <property type="entry name" value="RNA_pol_sigma70_r4_t2"/>
</dbReference>
<dbReference type="EMBL" id="VCQV01000040">
    <property type="protein sequence ID" value="TWP33522.1"/>
    <property type="molecule type" value="Genomic_DNA"/>
</dbReference>
<evidence type="ECO:0000256" key="5">
    <source>
        <dbReference type="ARBA" id="ARBA00023163"/>
    </source>
</evidence>
<evidence type="ECO:0000256" key="2">
    <source>
        <dbReference type="ARBA" id="ARBA00023015"/>
    </source>
</evidence>